<proteinExistence type="predicted"/>
<comment type="caution">
    <text evidence="1">The sequence shown here is derived from an EMBL/GenBank/DDBJ whole genome shotgun (WGS) entry which is preliminary data.</text>
</comment>
<evidence type="ECO:0000313" key="1">
    <source>
        <dbReference type="EMBL" id="KAJ9080033.1"/>
    </source>
</evidence>
<keyword evidence="2" id="KW-1185">Reference proteome</keyword>
<name>A0ACC2TZ48_9FUNG</name>
<sequence>MEFAPLDYVPVNYPPKEIPTEDSFEEKNFTPYQDLLVPQNTPPSALPGCSWCYAGWHPDGSFPQNESQD</sequence>
<protein>
    <submittedName>
        <fullName evidence="1">Uncharacterized protein</fullName>
    </submittedName>
</protein>
<dbReference type="Proteomes" id="UP001165960">
    <property type="component" value="Unassembled WGS sequence"/>
</dbReference>
<organism evidence="1 2">
    <name type="scientific">Entomophthora muscae</name>
    <dbReference type="NCBI Taxonomy" id="34485"/>
    <lineage>
        <taxon>Eukaryota</taxon>
        <taxon>Fungi</taxon>
        <taxon>Fungi incertae sedis</taxon>
        <taxon>Zoopagomycota</taxon>
        <taxon>Entomophthoromycotina</taxon>
        <taxon>Entomophthoromycetes</taxon>
        <taxon>Entomophthorales</taxon>
        <taxon>Entomophthoraceae</taxon>
        <taxon>Entomophthora</taxon>
    </lineage>
</organism>
<reference evidence="1" key="1">
    <citation type="submission" date="2022-04" db="EMBL/GenBank/DDBJ databases">
        <title>Genome of the entomopathogenic fungus Entomophthora muscae.</title>
        <authorList>
            <person name="Elya C."/>
            <person name="Lovett B.R."/>
            <person name="Lee E."/>
            <person name="Macias A.M."/>
            <person name="Hajek A.E."/>
            <person name="De Bivort B.L."/>
            <person name="Kasson M.T."/>
            <person name="De Fine Licht H.H."/>
            <person name="Stajich J.E."/>
        </authorList>
    </citation>
    <scope>NUCLEOTIDE SEQUENCE</scope>
    <source>
        <strain evidence="1">Berkeley</strain>
    </source>
</reference>
<gene>
    <name evidence="1" type="ORF">DSO57_1029413</name>
</gene>
<evidence type="ECO:0000313" key="2">
    <source>
        <dbReference type="Proteomes" id="UP001165960"/>
    </source>
</evidence>
<dbReference type="EMBL" id="QTSX02001614">
    <property type="protein sequence ID" value="KAJ9080033.1"/>
    <property type="molecule type" value="Genomic_DNA"/>
</dbReference>
<accession>A0ACC2TZ48</accession>